<accession>A0A5D2LRI6</accession>
<protein>
    <submittedName>
        <fullName evidence="1">Uncharacterized protein</fullName>
    </submittedName>
</protein>
<evidence type="ECO:0000313" key="1">
    <source>
        <dbReference type="EMBL" id="TYH80743.1"/>
    </source>
</evidence>
<proteinExistence type="predicted"/>
<gene>
    <name evidence="1" type="ORF">ES332_D03G152900v1</name>
</gene>
<organism evidence="1 2">
    <name type="scientific">Gossypium tomentosum</name>
    <name type="common">Hawaiian cotton</name>
    <name type="synonym">Gossypium sandvicense</name>
    <dbReference type="NCBI Taxonomy" id="34277"/>
    <lineage>
        <taxon>Eukaryota</taxon>
        <taxon>Viridiplantae</taxon>
        <taxon>Streptophyta</taxon>
        <taxon>Embryophyta</taxon>
        <taxon>Tracheophyta</taxon>
        <taxon>Spermatophyta</taxon>
        <taxon>Magnoliopsida</taxon>
        <taxon>eudicotyledons</taxon>
        <taxon>Gunneridae</taxon>
        <taxon>Pentapetalae</taxon>
        <taxon>rosids</taxon>
        <taxon>malvids</taxon>
        <taxon>Malvales</taxon>
        <taxon>Malvaceae</taxon>
        <taxon>Malvoideae</taxon>
        <taxon>Gossypium</taxon>
    </lineage>
</organism>
<sequence>MDVLLFDFIENKETRKRRCYGYYFMLHGLKLKLQTLNNMILIMELREASANIEPKHQNDVADLINSYKSLYQKWVFDLRHLD</sequence>
<dbReference type="Proteomes" id="UP000322667">
    <property type="component" value="Chromosome D03"/>
</dbReference>
<evidence type="ECO:0000313" key="2">
    <source>
        <dbReference type="Proteomes" id="UP000322667"/>
    </source>
</evidence>
<name>A0A5D2LRI6_GOSTO</name>
<dbReference type="EMBL" id="CM017625">
    <property type="protein sequence ID" value="TYH80743.1"/>
    <property type="molecule type" value="Genomic_DNA"/>
</dbReference>
<dbReference type="AlphaFoldDB" id="A0A5D2LRI6"/>
<reference evidence="1 2" key="1">
    <citation type="submission" date="2019-07" db="EMBL/GenBank/DDBJ databases">
        <title>WGS assembly of Gossypium tomentosum.</title>
        <authorList>
            <person name="Chen Z.J."/>
            <person name="Sreedasyam A."/>
            <person name="Ando A."/>
            <person name="Song Q."/>
            <person name="De L."/>
            <person name="Hulse-Kemp A."/>
            <person name="Ding M."/>
            <person name="Ye W."/>
            <person name="Kirkbride R."/>
            <person name="Jenkins J."/>
            <person name="Plott C."/>
            <person name="Lovell J."/>
            <person name="Lin Y.-M."/>
            <person name="Vaughn R."/>
            <person name="Liu B."/>
            <person name="Li W."/>
            <person name="Simpson S."/>
            <person name="Scheffler B."/>
            <person name="Saski C."/>
            <person name="Grover C."/>
            <person name="Hu G."/>
            <person name="Conover J."/>
            <person name="Carlson J."/>
            <person name="Shu S."/>
            <person name="Boston L."/>
            <person name="Williams M."/>
            <person name="Peterson D."/>
            <person name="Mcgee K."/>
            <person name="Jones D."/>
            <person name="Wendel J."/>
            <person name="Stelly D."/>
            <person name="Grimwood J."/>
            <person name="Schmutz J."/>
        </authorList>
    </citation>
    <scope>NUCLEOTIDE SEQUENCE [LARGE SCALE GENOMIC DNA]</scope>
    <source>
        <strain evidence="1">7179.01</strain>
    </source>
</reference>
<keyword evidence="2" id="KW-1185">Reference proteome</keyword>